<dbReference type="EMBL" id="CM056742">
    <property type="protein sequence ID" value="KAJ8676648.1"/>
    <property type="molecule type" value="Genomic_DNA"/>
</dbReference>
<proteinExistence type="predicted"/>
<dbReference type="Proteomes" id="UP001239111">
    <property type="component" value="Chromosome 2"/>
</dbReference>
<comment type="caution">
    <text evidence="1">The sequence shown here is derived from an EMBL/GenBank/DDBJ whole genome shotgun (WGS) entry which is preliminary data.</text>
</comment>
<evidence type="ECO:0000313" key="1">
    <source>
        <dbReference type="EMBL" id="KAJ8676648.1"/>
    </source>
</evidence>
<name>A0ACC2P0J3_9HYME</name>
<organism evidence="1 2">
    <name type="scientific">Eretmocerus hayati</name>
    <dbReference type="NCBI Taxonomy" id="131215"/>
    <lineage>
        <taxon>Eukaryota</taxon>
        <taxon>Metazoa</taxon>
        <taxon>Ecdysozoa</taxon>
        <taxon>Arthropoda</taxon>
        <taxon>Hexapoda</taxon>
        <taxon>Insecta</taxon>
        <taxon>Pterygota</taxon>
        <taxon>Neoptera</taxon>
        <taxon>Endopterygota</taxon>
        <taxon>Hymenoptera</taxon>
        <taxon>Apocrita</taxon>
        <taxon>Proctotrupomorpha</taxon>
        <taxon>Chalcidoidea</taxon>
        <taxon>Aphelinidae</taxon>
        <taxon>Aphelininae</taxon>
        <taxon>Eretmocerus</taxon>
    </lineage>
</organism>
<gene>
    <name evidence="1" type="ORF">QAD02_012435</name>
</gene>
<keyword evidence="2" id="KW-1185">Reference proteome</keyword>
<evidence type="ECO:0000313" key="2">
    <source>
        <dbReference type="Proteomes" id="UP001239111"/>
    </source>
</evidence>
<accession>A0ACC2P0J3</accession>
<sequence>MLLAGLWFGPTKPEANLFMNSFRNCLRTLYKGVTLLIRETPIKIRAVIICGTCDLPAKAHFLNMKLYSVYFGCQVCLIRGLRLDGVQTYPYVKHPDLRNSDESLKQATEALKKREDKSIPKQEPKDVCGVKGPSELSKIAYKYIETTAIDVMHCVYVGITKRLGTLWFGSEFYDKAFSLTKYLTIINERLAAINPPNFVTRLPRTISDLAYWKASELKLFLLNYSLPLLHDVMDERYLNHHILLVYGIYLLNQESISTQMIDLAEKLLHEYISQFNILYGDINMSCNLHLLLHLHEIVRRFGPLWVVSCFSFENMNGILKKLVHGTKYAETQICSSVALFLDHEELKRKFLQETGSDVHSFCTNSDLKRRLKTERISNNLSIVSKTKKPVSLSDSIEYCLRNIDIIDGSMHTFSRLLINNRVLDCSVYNKNRKTKSSVIKCVVDGVHYIVIDTSMAIPVECIEEVLFEISVKNDVFIVQNVNSIERE</sequence>
<reference evidence="1" key="1">
    <citation type="submission" date="2023-04" db="EMBL/GenBank/DDBJ databases">
        <title>A chromosome-level genome assembly of the parasitoid wasp Eretmocerus hayati.</title>
        <authorList>
            <person name="Zhong Y."/>
            <person name="Liu S."/>
            <person name="Liu Y."/>
        </authorList>
    </citation>
    <scope>NUCLEOTIDE SEQUENCE</scope>
    <source>
        <strain evidence="1">ZJU_SS_LIU_2023</strain>
    </source>
</reference>
<protein>
    <submittedName>
        <fullName evidence="1">Uncharacterized protein</fullName>
    </submittedName>
</protein>